<dbReference type="SMART" id="SM00575">
    <property type="entry name" value="ZnF_PMZ"/>
    <property type="match status" value="1"/>
</dbReference>
<reference evidence="8" key="1">
    <citation type="submission" date="2023-07" db="EMBL/GenBank/DDBJ databases">
        <title>A chromosome-level genome assembly of Lolium multiflorum.</title>
        <authorList>
            <person name="Chen Y."/>
            <person name="Copetti D."/>
            <person name="Kolliker R."/>
            <person name="Studer B."/>
        </authorList>
    </citation>
    <scope>NUCLEOTIDE SEQUENCE</scope>
    <source>
        <strain evidence="8">02402/16</strain>
        <tissue evidence="8">Leaf</tissue>
    </source>
</reference>
<evidence type="ECO:0000256" key="1">
    <source>
        <dbReference type="ARBA" id="ARBA00022723"/>
    </source>
</evidence>
<dbReference type="Pfam" id="PF10551">
    <property type="entry name" value="MULE"/>
    <property type="match status" value="1"/>
</dbReference>
<keyword evidence="6" id="KW-0472">Membrane</keyword>
<keyword evidence="2 4" id="KW-0863">Zinc-finger</keyword>
<dbReference type="Proteomes" id="UP001231189">
    <property type="component" value="Unassembled WGS sequence"/>
</dbReference>
<keyword evidence="9" id="KW-1185">Reference proteome</keyword>
<proteinExistence type="predicted"/>
<dbReference type="AlphaFoldDB" id="A0AAD8WZH7"/>
<accession>A0AAD8WZH7</accession>
<gene>
    <name evidence="8" type="ORF">QYE76_044821</name>
</gene>
<dbReference type="GO" id="GO:0008270">
    <property type="term" value="F:zinc ion binding"/>
    <property type="evidence" value="ECO:0007669"/>
    <property type="project" value="UniProtKB-KW"/>
</dbReference>
<dbReference type="InterPro" id="IPR007527">
    <property type="entry name" value="Znf_SWIM"/>
</dbReference>
<dbReference type="InterPro" id="IPR018289">
    <property type="entry name" value="MULE_transposase_dom"/>
</dbReference>
<evidence type="ECO:0000259" key="7">
    <source>
        <dbReference type="PROSITE" id="PS50966"/>
    </source>
</evidence>
<organism evidence="8 9">
    <name type="scientific">Lolium multiflorum</name>
    <name type="common">Italian ryegrass</name>
    <name type="synonym">Lolium perenne subsp. multiflorum</name>
    <dbReference type="NCBI Taxonomy" id="4521"/>
    <lineage>
        <taxon>Eukaryota</taxon>
        <taxon>Viridiplantae</taxon>
        <taxon>Streptophyta</taxon>
        <taxon>Embryophyta</taxon>
        <taxon>Tracheophyta</taxon>
        <taxon>Spermatophyta</taxon>
        <taxon>Magnoliopsida</taxon>
        <taxon>Liliopsida</taxon>
        <taxon>Poales</taxon>
        <taxon>Poaceae</taxon>
        <taxon>BOP clade</taxon>
        <taxon>Pooideae</taxon>
        <taxon>Poodae</taxon>
        <taxon>Poeae</taxon>
        <taxon>Poeae Chloroplast Group 2 (Poeae type)</taxon>
        <taxon>Loliodinae</taxon>
        <taxon>Loliinae</taxon>
        <taxon>Lolium</taxon>
    </lineage>
</organism>
<dbReference type="PROSITE" id="PS50966">
    <property type="entry name" value="ZF_SWIM"/>
    <property type="match status" value="1"/>
</dbReference>
<dbReference type="PANTHER" id="PTHR31973">
    <property type="entry name" value="POLYPROTEIN, PUTATIVE-RELATED"/>
    <property type="match status" value="1"/>
</dbReference>
<feature type="region of interest" description="Disordered" evidence="5">
    <location>
        <begin position="132"/>
        <end position="167"/>
    </location>
</feature>
<sequence length="1037" mass="117305">MRGMRMTVEALTCVEGNDRTGPPRWGLREVKNDTNWRTYMRFASTPGAAMYGRPMVYVKFISASDDVGSSRSAAEEQLSITAGPSTGPSEQLAITAAPSVGPLEQMPSHHHAGLGYWSAVVDISEHVEGLPEALDDDARSSSSESSSDEEGAGPSQRAVPGPMDPDFLQTMTISNEFRSVPGLGEDSLLVGQSFPNKDSADQAIKRYALGISRQHRVKQSDRSQLKVICVKLNEGCRGRVIARKSSGVCQPWHISKIEPHTCEQVGALDNHRNVTAKYVSQIMQVLVEKDINVSVKTLQETAQDQIGFHVSSGKARRAKEEIFQRLYGTYEQAYDLAPRMLHQISSSNPGTQVFRRQRQHPREPNEEILDRLFWAFPQAIQAFQHCRPVLSIDGTFLTGKYKGTLLLAIAADANNQLLPIAYALVESENKDSWFWFLCCLKISVVGNRPDVCVISDRNTGLLSMLEFLKVAQDPDWGWPDLETRWCMRHLASNFYSKFKNKDWFKLFKRMCMQKTEEKMNAIWRGINAEIEKAALPQRKDRRGHIRTVNLSTWIAESCPDLSKWALAYDSGARHGIMTTNMSEVYNGVLKGVRALPITALINETWNQTLSYFADRVQVANARDAMNKPWSEKMQRHLDEKAKKSQSHGFRQIDALRNKWEIHVRVKYVRGHHRGSRKHAVTLGPSSCECSCNKPKLLGYPCSHVLKAASTQNISVETYISPYFNSYNLLHTWNGEFWTWGIGQHYRDVMTSQLPDLLEASFDADHRCHQWLAPNAHFDPPHTFRPYNDTTYDHYNQWYRSSTRTLLTGPPPEDYTQVEQLDLGPERTAAYHRETSIREYREIARSASDALRLRNVNGPEGKSLIRCIFDTAMSGLKRFGCARDDDVVTRAYDMPEAPSSRPKRLFGQYSRNWTKSTPNLLFFPEGSRTPKGRRRGGPGPDTTRPARAGPRPRRPMGGRPVPLRRRLFAYLTPRDLKTPYHETPENIQGRRHIAKLQFGGQKSLFRHPPGRGIAPGVISTAVSTAIFTAIAVSMMRRE</sequence>
<keyword evidence="6" id="KW-1133">Transmembrane helix</keyword>
<evidence type="ECO:0000256" key="6">
    <source>
        <dbReference type="SAM" id="Phobius"/>
    </source>
</evidence>
<evidence type="ECO:0000313" key="9">
    <source>
        <dbReference type="Proteomes" id="UP001231189"/>
    </source>
</evidence>
<keyword evidence="1" id="KW-0479">Metal-binding</keyword>
<dbReference type="Pfam" id="PF04434">
    <property type="entry name" value="SWIM"/>
    <property type="match status" value="1"/>
</dbReference>
<feature type="compositionally biased region" description="Low complexity" evidence="5">
    <location>
        <begin position="939"/>
        <end position="948"/>
    </location>
</feature>
<feature type="compositionally biased region" description="Basic residues" evidence="5">
    <location>
        <begin position="949"/>
        <end position="959"/>
    </location>
</feature>
<feature type="domain" description="SWIM-type" evidence="7">
    <location>
        <begin position="678"/>
        <end position="712"/>
    </location>
</feature>
<evidence type="ECO:0000256" key="2">
    <source>
        <dbReference type="ARBA" id="ARBA00022771"/>
    </source>
</evidence>
<protein>
    <recommendedName>
        <fullName evidence="7">SWIM-type domain-containing protein</fullName>
    </recommendedName>
</protein>
<keyword evidence="6" id="KW-0812">Transmembrane</keyword>
<evidence type="ECO:0000256" key="3">
    <source>
        <dbReference type="ARBA" id="ARBA00022833"/>
    </source>
</evidence>
<keyword evidence="3" id="KW-0862">Zinc</keyword>
<comment type="caution">
    <text evidence="8">The sequence shown here is derived from an EMBL/GenBank/DDBJ whole genome shotgun (WGS) entry which is preliminary data.</text>
</comment>
<dbReference type="PANTHER" id="PTHR31973:SF195">
    <property type="entry name" value="MUDR FAMILY TRANSPOSASE"/>
    <property type="match status" value="1"/>
</dbReference>
<dbReference type="InterPro" id="IPR006564">
    <property type="entry name" value="Znf_PMZ"/>
</dbReference>
<name>A0AAD8WZH7_LOLMU</name>
<evidence type="ECO:0000313" key="8">
    <source>
        <dbReference type="EMBL" id="KAK1683973.1"/>
    </source>
</evidence>
<feature type="transmembrane region" description="Helical" evidence="6">
    <location>
        <begin position="1011"/>
        <end position="1031"/>
    </location>
</feature>
<evidence type="ECO:0000256" key="5">
    <source>
        <dbReference type="SAM" id="MobiDB-lite"/>
    </source>
</evidence>
<dbReference type="EMBL" id="JAUUTY010000002">
    <property type="protein sequence ID" value="KAK1683973.1"/>
    <property type="molecule type" value="Genomic_DNA"/>
</dbReference>
<feature type="region of interest" description="Disordered" evidence="5">
    <location>
        <begin position="916"/>
        <end position="959"/>
    </location>
</feature>
<evidence type="ECO:0000256" key="4">
    <source>
        <dbReference type="PROSITE-ProRule" id="PRU00325"/>
    </source>
</evidence>